<dbReference type="EMBL" id="GBXM01062588">
    <property type="protein sequence ID" value="JAH45989.1"/>
    <property type="molecule type" value="Transcribed_RNA"/>
</dbReference>
<name>A0A0E9SXA4_ANGAN</name>
<sequence length="37" mass="4223">MTGMWKRLLVRAPAALATLKASDRESHDFLLKMEFTS</sequence>
<evidence type="ECO:0000313" key="1">
    <source>
        <dbReference type="EMBL" id="JAH45989.1"/>
    </source>
</evidence>
<accession>A0A0E9SXA4</accession>
<reference evidence="1" key="2">
    <citation type="journal article" date="2015" name="Fish Shellfish Immunol.">
        <title>Early steps in the European eel (Anguilla anguilla)-Vibrio vulnificus interaction in the gills: Role of the RtxA13 toxin.</title>
        <authorList>
            <person name="Callol A."/>
            <person name="Pajuelo D."/>
            <person name="Ebbesson L."/>
            <person name="Teles M."/>
            <person name="MacKenzie S."/>
            <person name="Amaro C."/>
        </authorList>
    </citation>
    <scope>NUCLEOTIDE SEQUENCE</scope>
</reference>
<protein>
    <submittedName>
        <fullName evidence="1">Uncharacterized protein</fullName>
    </submittedName>
</protein>
<proteinExistence type="predicted"/>
<reference evidence="1" key="1">
    <citation type="submission" date="2014-11" db="EMBL/GenBank/DDBJ databases">
        <authorList>
            <person name="Amaro Gonzalez C."/>
        </authorList>
    </citation>
    <scope>NUCLEOTIDE SEQUENCE</scope>
</reference>
<organism evidence="1">
    <name type="scientific">Anguilla anguilla</name>
    <name type="common">European freshwater eel</name>
    <name type="synonym">Muraena anguilla</name>
    <dbReference type="NCBI Taxonomy" id="7936"/>
    <lineage>
        <taxon>Eukaryota</taxon>
        <taxon>Metazoa</taxon>
        <taxon>Chordata</taxon>
        <taxon>Craniata</taxon>
        <taxon>Vertebrata</taxon>
        <taxon>Euteleostomi</taxon>
        <taxon>Actinopterygii</taxon>
        <taxon>Neopterygii</taxon>
        <taxon>Teleostei</taxon>
        <taxon>Anguilliformes</taxon>
        <taxon>Anguillidae</taxon>
        <taxon>Anguilla</taxon>
    </lineage>
</organism>
<dbReference type="AlphaFoldDB" id="A0A0E9SXA4"/>